<dbReference type="Proteomes" id="UP000191518">
    <property type="component" value="Unassembled WGS sequence"/>
</dbReference>
<evidence type="ECO:0000256" key="1">
    <source>
        <dbReference type="SAM" id="MobiDB-lite"/>
    </source>
</evidence>
<reference evidence="3" key="1">
    <citation type="journal article" date="2017" name="Nat. Microbiol.">
        <title>Global analysis of biosynthetic gene clusters reveals vast potential of secondary metabolite production in Penicillium species.</title>
        <authorList>
            <person name="Nielsen J.C."/>
            <person name="Grijseels S."/>
            <person name="Prigent S."/>
            <person name="Ji B."/>
            <person name="Dainat J."/>
            <person name="Nielsen K.F."/>
            <person name="Frisvad J.C."/>
            <person name="Workman M."/>
            <person name="Nielsen J."/>
        </authorList>
    </citation>
    <scope>NUCLEOTIDE SEQUENCE [LARGE SCALE GENOMIC DNA]</scope>
    <source>
        <strain evidence="3">IBT 29486</strain>
    </source>
</reference>
<accession>A0A1V6SCF6</accession>
<keyword evidence="3" id="KW-1185">Reference proteome</keyword>
<comment type="caution">
    <text evidence="2">The sequence shown here is derived from an EMBL/GenBank/DDBJ whole genome shotgun (WGS) entry which is preliminary data.</text>
</comment>
<dbReference type="AlphaFoldDB" id="A0A1V6SCF6"/>
<name>A0A1V6SCF6_9EURO</name>
<organism evidence="2 3">
    <name type="scientific">Penicillium vulpinum</name>
    <dbReference type="NCBI Taxonomy" id="29845"/>
    <lineage>
        <taxon>Eukaryota</taxon>
        <taxon>Fungi</taxon>
        <taxon>Dikarya</taxon>
        <taxon>Ascomycota</taxon>
        <taxon>Pezizomycotina</taxon>
        <taxon>Eurotiomycetes</taxon>
        <taxon>Eurotiomycetidae</taxon>
        <taxon>Eurotiales</taxon>
        <taxon>Aspergillaceae</taxon>
        <taxon>Penicillium</taxon>
    </lineage>
</organism>
<gene>
    <name evidence="2" type="ORF">PENVUL_c002G00145</name>
</gene>
<proteinExistence type="predicted"/>
<sequence length="256" mass="27235">MALADSEPKDKASAPTKDKASDVEISLTLLDTTKSDHQVAAQKLGIEKATCRMRRWALGVAHGDGGTGPAPGGAGVVAAPPPVLPAGADVGPATSMRSATDFMAYRLAQVLDPAHANMDINGLLYLVNMNRTGADDDLFAWMLPARTSVDWRSGRPDANRSAHVGPALRSVIGHLCGTQTPVGGTVCLSTAVLFMFWMLPSPLFSGTRPVRVSAIRPVATSELYRSKQVFRYRPNAEDADVEETKMSDLADMEGMN</sequence>
<evidence type="ECO:0000313" key="2">
    <source>
        <dbReference type="EMBL" id="OQE11687.1"/>
    </source>
</evidence>
<feature type="region of interest" description="Disordered" evidence="1">
    <location>
        <begin position="1"/>
        <end position="21"/>
    </location>
</feature>
<protein>
    <submittedName>
        <fullName evidence="2">Uncharacterized protein</fullName>
    </submittedName>
</protein>
<evidence type="ECO:0000313" key="3">
    <source>
        <dbReference type="Proteomes" id="UP000191518"/>
    </source>
</evidence>
<dbReference type="EMBL" id="MDYP01000002">
    <property type="protein sequence ID" value="OQE11687.1"/>
    <property type="molecule type" value="Genomic_DNA"/>
</dbReference>